<dbReference type="PROSITE" id="PS00764">
    <property type="entry name" value="ENDONUCLEASE_III_1"/>
    <property type="match status" value="1"/>
</dbReference>
<dbReference type="Gene3D" id="1.10.340.30">
    <property type="entry name" value="Hypothetical protein, domain 2"/>
    <property type="match status" value="1"/>
</dbReference>
<dbReference type="InterPro" id="IPR004035">
    <property type="entry name" value="Endouclease-III_FeS-bd_BS"/>
</dbReference>
<dbReference type="PANTHER" id="PTHR42944">
    <property type="entry name" value="ADENINE DNA GLYCOSYLASE"/>
    <property type="match status" value="1"/>
</dbReference>
<dbReference type="EMBL" id="BAABAZ010000006">
    <property type="protein sequence ID" value="GAA4284684.1"/>
    <property type="molecule type" value="Genomic_DNA"/>
</dbReference>
<dbReference type="InterPro" id="IPR003651">
    <property type="entry name" value="Endonuclease3_FeS-loop_motif"/>
</dbReference>
<dbReference type="PANTHER" id="PTHR42944:SF1">
    <property type="entry name" value="ADENINE DNA GLYCOSYLASE"/>
    <property type="match status" value="1"/>
</dbReference>
<dbReference type="CDD" id="cd00056">
    <property type="entry name" value="ENDO3c"/>
    <property type="match status" value="1"/>
</dbReference>
<evidence type="ECO:0000256" key="5">
    <source>
        <dbReference type="ARBA" id="ARBA00022023"/>
    </source>
</evidence>
<evidence type="ECO:0000256" key="1">
    <source>
        <dbReference type="ARBA" id="ARBA00000843"/>
    </source>
</evidence>
<keyword evidence="7" id="KW-0479">Metal-binding</keyword>
<keyword evidence="13" id="KW-0326">Glycosidase</keyword>
<keyword evidence="10" id="KW-0408">Iron</keyword>
<dbReference type="InterPro" id="IPR004036">
    <property type="entry name" value="Endonuclease-III-like_CS2"/>
</dbReference>
<evidence type="ECO:0000256" key="13">
    <source>
        <dbReference type="ARBA" id="ARBA00023295"/>
    </source>
</evidence>
<name>A0ABP8EL61_9MICO</name>
<dbReference type="SUPFAM" id="SSF48150">
    <property type="entry name" value="DNA-glycosylase"/>
    <property type="match status" value="1"/>
</dbReference>
<comment type="cofactor">
    <cofactor evidence="2">
        <name>[4Fe-4S] cluster</name>
        <dbReference type="ChEBI" id="CHEBI:49883"/>
    </cofactor>
</comment>
<dbReference type="Pfam" id="PF10576">
    <property type="entry name" value="EndIII_4Fe-2S"/>
    <property type="match status" value="1"/>
</dbReference>
<accession>A0ABP8EL61</accession>
<comment type="catalytic activity">
    <reaction evidence="1">
        <text>Hydrolyzes free adenine bases from 7,8-dihydro-8-oxoguanine:adenine mismatched double-stranded DNA, leaving an apurinic site.</text>
        <dbReference type="EC" id="3.2.2.31"/>
    </reaction>
</comment>
<dbReference type="PROSITE" id="PS01155">
    <property type="entry name" value="ENDONUCLEASE_III_2"/>
    <property type="match status" value="1"/>
</dbReference>
<dbReference type="InterPro" id="IPR003265">
    <property type="entry name" value="HhH-GPD_domain"/>
</dbReference>
<gene>
    <name evidence="15" type="ORF">GCM10022261_22150</name>
</gene>
<comment type="caution">
    <text evidence="15">The sequence shown here is derived from an EMBL/GenBank/DDBJ whole genome shotgun (WGS) entry which is preliminary data.</text>
</comment>
<comment type="similarity">
    <text evidence="3">Belongs to the Nth/MutY family.</text>
</comment>
<evidence type="ECO:0000256" key="3">
    <source>
        <dbReference type="ARBA" id="ARBA00008343"/>
    </source>
</evidence>
<keyword evidence="8" id="KW-0227">DNA damage</keyword>
<evidence type="ECO:0000256" key="9">
    <source>
        <dbReference type="ARBA" id="ARBA00022801"/>
    </source>
</evidence>
<evidence type="ECO:0000256" key="6">
    <source>
        <dbReference type="ARBA" id="ARBA00022485"/>
    </source>
</evidence>
<evidence type="ECO:0000313" key="16">
    <source>
        <dbReference type="Proteomes" id="UP001501586"/>
    </source>
</evidence>
<organism evidence="15 16">
    <name type="scientific">Brevibacterium daeguense</name>
    <dbReference type="NCBI Taxonomy" id="909936"/>
    <lineage>
        <taxon>Bacteria</taxon>
        <taxon>Bacillati</taxon>
        <taxon>Actinomycetota</taxon>
        <taxon>Actinomycetes</taxon>
        <taxon>Micrococcales</taxon>
        <taxon>Brevibacteriaceae</taxon>
        <taxon>Brevibacterium</taxon>
    </lineage>
</organism>
<feature type="domain" description="HhH-GPD" evidence="14">
    <location>
        <begin position="34"/>
        <end position="184"/>
    </location>
</feature>
<evidence type="ECO:0000256" key="12">
    <source>
        <dbReference type="ARBA" id="ARBA00023204"/>
    </source>
</evidence>
<evidence type="ECO:0000256" key="2">
    <source>
        <dbReference type="ARBA" id="ARBA00001966"/>
    </source>
</evidence>
<evidence type="ECO:0000256" key="7">
    <source>
        <dbReference type="ARBA" id="ARBA00022723"/>
    </source>
</evidence>
<keyword evidence="12" id="KW-0234">DNA repair</keyword>
<dbReference type="Pfam" id="PF00730">
    <property type="entry name" value="HhH-GPD"/>
    <property type="match status" value="1"/>
</dbReference>
<keyword evidence="9" id="KW-0378">Hydrolase</keyword>
<proteinExistence type="inferred from homology"/>
<evidence type="ECO:0000256" key="10">
    <source>
        <dbReference type="ARBA" id="ARBA00023004"/>
    </source>
</evidence>
<evidence type="ECO:0000313" key="15">
    <source>
        <dbReference type="EMBL" id="GAA4284684.1"/>
    </source>
</evidence>
<sequence>MQRAVVDWFAESARDLPWRRPGTSAWGVLVSEVMSQQTPMSRVAPRWEEWLHRWPTPADLAAASPAEVLLAWDSLGYPRRALRLREAAAAIAADHDNVVPVGEEVLRSLPGIGPYTAAAVTSFAHGTRTTVLDVNIRRVLHRIFAGRSHPAPAPSTRERAWASAFVPQRSHVEWNAGTMELGALVCTSRRPACEECPVAEHCRWLAAGKPIDPQRKPTTQAWNGTDRQLRGAVMAVLRSCGPAGVRTDLLTASARELDAEALAALPDPVQQAIARVRELGSSERVARLIADLIDDGLAERAAGNRLRLPG</sequence>
<dbReference type="Pfam" id="PF00633">
    <property type="entry name" value="HHH"/>
    <property type="match status" value="1"/>
</dbReference>
<dbReference type="InterPro" id="IPR044298">
    <property type="entry name" value="MIG/MutY"/>
</dbReference>
<dbReference type="SMART" id="SM00478">
    <property type="entry name" value="ENDO3c"/>
    <property type="match status" value="1"/>
</dbReference>
<keyword evidence="16" id="KW-1185">Reference proteome</keyword>
<dbReference type="EC" id="3.2.2.31" evidence="4"/>
<keyword evidence="11" id="KW-0411">Iron-sulfur</keyword>
<evidence type="ECO:0000256" key="11">
    <source>
        <dbReference type="ARBA" id="ARBA00023014"/>
    </source>
</evidence>
<dbReference type="InterPro" id="IPR000445">
    <property type="entry name" value="HhH_motif"/>
</dbReference>
<evidence type="ECO:0000256" key="8">
    <source>
        <dbReference type="ARBA" id="ARBA00022763"/>
    </source>
</evidence>
<reference evidence="16" key="1">
    <citation type="journal article" date="2019" name="Int. J. Syst. Evol. Microbiol.">
        <title>The Global Catalogue of Microorganisms (GCM) 10K type strain sequencing project: providing services to taxonomists for standard genome sequencing and annotation.</title>
        <authorList>
            <consortium name="The Broad Institute Genomics Platform"/>
            <consortium name="The Broad Institute Genome Sequencing Center for Infectious Disease"/>
            <person name="Wu L."/>
            <person name="Ma J."/>
        </authorList>
    </citation>
    <scope>NUCLEOTIDE SEQUENCE [LARGE SCALE GENOMIC DNA]</scope>
    <source>
        <strain evidence="16">JCM 17458</strain>
    </source>
</reference>
<keyword evidence="6" id="KW-0004">4Fe-4S</keyword>
<protein>
    <recommendedName>
        <fullName evidence="5">Adenine DNA glycosylase</fullName>
        <ecNumber evidence="4">3.2.2.31</ecNumber>
    </recommendedName>
</protein>
<dbReference type="SMART" id="SM00525">
    <property type="entry name" value="FES"/>
    <property type="match status" value="1"/>
</dbReference>
<dbReference type="Gene3D" id="1.10.1670.10">
    <property type="entry name" value="Helix-hairpin-Helix base-excision DNA repair enzymes (C-terminal)"/>
    <property type="match status" value="1"/>
</dbReference>
<dbReference type="InterPro" id="IPR023170">
    <property type="entry name" value="HhH_base_excis_C"/>
</dbReference>
<evidence type="ECO:0000259" key="14">
    <source>
        <dbReference type="SMART" id="SM00478"/>
    </source>
</evidence>
<dbReference type="InterPro" id="IPR011257">
    <property type="entry name" value="DNA_glycosylase"/>
</dbReference>
<evidence type="ECO:0000256" key="4">
    <source>
        <dbReference type="ARBA" id="ARBA00012045"/>
    </source>
</evidence>
<dbReference type="Proteomes" id="UP001501586">
    <property type="component" value="Unassembled WGS sequence"/>
</dbReference>